<dbReference type="HOGENOM" id="CLU_121517_0_0_1"/>
<proteinExistence type="predicted"/>
<comment type="caution">
    <text evidence="8">The sequence shown here is derived from an EMBL/GenBank/DDBJ whole genome shotgun (WGS) entry which is preliminary data.</text>
</comment>
<dbReference type="RefSeq" id="XP_013255796.1">
    <property type="nucleotide sequence ID" value="XM_013400342.1"/>
</dbReference>
<gene>
    <name evidence="8" type="ORF">A1O9_10654</name>
</gene>
<keyword evidence="3 6" id="KW-1133">Transmembrane helix</keyword>
<feature type="domain" description="DUF202" evidence="7">
    <location>
        <begin position="74"/>
        <end position="146"/>
    </location>
</feature>
<comment type="subcellular location">
    <subcellularLocation>
        <location evidence="1">Endomembrane system</location>
        <topology evidence="1">Multi-pass membrane protein</topology>
    </subcellularLocation>
</comment>
<keyword evidence="2 6" id="KW-0812">Transmembrane</keyword>
<dbReference type="OrthoDB" id="199599at2759"/>
<organism evidence="8 9">
    <name type="scientific">Exophiala aquamarina CBS 119918</name>
    <dbReference type="NCBI Taxonomy" id="1182545"/>
    <lineage>
        <taxon>Eukaryota</taxon>
        <taxon>Fungi</taxon>
        <taxon>Dikarya</taxon>
        <taxon>Ascomycota</taxon>
        <taxon>Pezizomycotina</taxon>
        <taxon>Eurotiomycetes</taxon>
        <taxon>Chaetothyriomycetidae</taxon>
        <taxon>Chaetothyriales</taxon>
        <taxon>Herpotrichiellaceae</taxon>
        <taxon>Exophiala</taxon>
    </lineage>
</organism>
<dbReference type="STRING" id="1182545.A0A072P041"/>
<evidence type="ECO:0000256" key="3">
    <source>
        <dbReference type="ARBA" id="ARBA00022989"/>
    </source>
</evidence>
<dbReference type="VEuPathDB" id="FungiDB:A1O9_10654"/>
<dbReference type="PANTHER" id="PTHR34187:SF1">
    <property type="entry name" value="DUF202 DOMAIN-CONTAINING PROTEIN"/>
    <property type="match status" value="1"/>
</dbReference>
<reference evidence="8 9" key="1">
    <citation type="submission" date="2013-03" db="EMBL/GenBank/DDBJ databases">
        <title>The Genome Sequence of Exophiala aquamarina CBS 119918.</title>
        <authorList>
            <consortium name="The Broad Institute Genomics Platform"/>
            <person name="Cuomo C."/>
            <person name="de Hoog S."/>
            <person name="Gorbushina A."/>
            <person name="Walker B."/>
            <person name="Young S.K."/>
            <person name="Zeng Q."/>
            <person name="Gargeya S."/>
            <person name="Fitzgerald M."/>
            <person name="Haas B."/>
            <person name="Abouelleil A."/>
            <person name="Allen A.W."/>
            <person name="Alvarado L."/>
            <person name="Arachchi H.M."/>
            <person name="Berlin A.M."/>
            <person name="Chapman S.B."/>
            <person name="Gainer-Dewar J."/>
            <person name="Goldberg J."/>
            <person name="Griggs A."/>
            <person name="Gujja S."/>
            <person name="Hansen M."/>
            <person name="Howarth C."/>
            <person name="Imamovic A."/>
            <person name="Ireland A."/>
            <person name="Larimer J."/>
            <person name="McCowan C."/>
            <person name="Murphy C."/>
            <person name="Pearson M."/>
            <person name="Poon T.W."/>
            <person name="Priest M."/>
            <person name="Roberts A."/>
            <person name="Saif S."/>
            <person name="Shea T."/>
            <person name="Sisk P."/>
            <person name="Sykes S."/>
            <person name="Wortman J."/>
            <person name="Nusbaum C."/>
            <person name="Birren B."/>
        </authorList>
    </citation>
    <scope>NUCLEOTIDE SEQUENCE [LARGE SCALE GENOMIC DNA]</scope>
    <source>
        <strain evidence="8 9">CBS 119918</strain>
    </source>
</reference>
<evidence type="ECO:0000313" key="8">
    <source>
        <dbReference type="EMBL" id="KEF53206.1"/>
    </source>
</evidence>
<dbReference type="EMBL" id="AMGV01000014">
    <property type="protein sequence ID" value="KEF53206.1"/>
    <property type="molecule type" value="Genomic_DNA"/>
</dbReference>
<dbReference type="InterPro" id="IPR003807">
    <property type="entry name" value="DUF202"/>
</dbReference>
<protein>
    <recommendedName>
        <fullName evidence="7">DUF202 domain-containing protein</fullName>
    </recommendedName>
</protein>
<dbReference type="GeneID" id="25285558"/>
<dbReference type="PANTHER" id="PTHR34187">
    <property type="entry name" value="FGR18P"/>
    <property type="match status" value="1"/>
</dbReference>
<dbReference type="Proteomes" id="UP000027920">
    <property type="component" value="Unassembled WGS sequence"/>
</dbReference>
<evidence type="ECO:0000259" key="7">
    <source>
        <dbReference type="Pfam" id="PF02656"/>
    </source>
</evidence>
<evidence type="ECO:0000313" key="9">
    <source>
        <dbReference type="Proteomes" id="UP000027920"/>
    </source>
</evidence>
<name>A0A072P041_9EURO</name>
<feature type="region of interest" description="Disordered" evidence="5">
    <location>
        <begin position="1"/>
        <end position="20"/>
    </location>
</feature>
<evidence type="ECO:0000256" key="1">
    <source>
        <dbReference type="ARBA" id="ARBA00004127"/>
    </source>
</evidence>
<sequence>MVSGTEPEQGVGRGSNEQQGHEMDIFQTPHNPTAMTEVAPDAQARVESTKYIPLGPWRISLASPRLDAPLSSARDHLANERVFLAYFRTSSALATFAVVVLQLYRLGHTSPPPGVLSDYKIGVPLASTVLIMAILMMAFGAARFFGCQNSIVTSRIVSSGQITSLFTIMMVAVSFSARHTWFVS</sequence>
<evidence type="ECO:0000256" key="4">
    <source>
        <dbReference type="ARBA" id="ARBA00023136"/>
    </source>
</evidence>
<dbReference type="AlphaFoldDB" id="A0A072P041"/>
<evidence type="ECO:0000256" key="6">
    <source>
        <dbReference type="SAM" id="Phobius"/>
    </source>
</evidence>
<dbReference type="GO" id="GO:0012505">
    <property type="term" value="C:endomembrane system"/>
    <property type="evidence" value="ECO:0007669"/>
    <property type="project" value="UniProtKB-SubCell"/>
</dbReference>
<dbReference type="Pfam" id="PF02656">
    <property type="entry name" value="DUF202"/>
    <property type="match status" value="1"/>
</dbReference>
<feature type="transmembrane region" description="Helical" evidence="6">
    <location>
        <begin position="83"/>
        <end position="104"/>
    </location>
</feature>
<keyword evidence="9" id="KW-1185">Reference proteome</keyword>
<evidence type="ECO:0000256" key="5">
    <source>
        <dbReference type="SAM" id="MobiDB-lite"/>
    </source>
</evidence>
<keyword evidence="4 6" id="KW-0472">Membrane</keyword>
<evidence type="ECO:0000256" key="2">
    <source>
        <dbReference type="ARBA" id="ARBA00022692"/>
    </source>
</evidence>
<feature type="transmembrane region" description="Helical" evidence="6">
    <location>
        <begin position="124"/>
        <end position="145"/>
    </location>
</feature>
<dbReference type="InterPro" id="IPR052053">
    <property type="entry name" value="IM_YidH-like"/>
</dbReference>
<accession>A0A072P041</accession>
<feature type="transmembrane region" description="Helical" evidence="6">
    <location>
        <begin position="157"/>
        <end position="177"/>
    </location>
</feature>